<evidence type="ECO:0000256" key="1">
    <source>
        <dbReference type="SAM" id="Phobius"/>
    </source>
</evidence>
<gene>
    <name evidence="2" type="ordered locus">TUZN_0257</name>
</gene>
<dbReference type="EMBL" id="CP002590">
    <property type="protein sequence ID" value="AEA11755.1"/>
    <property type="molecule type" value="Genomic_DNA"/>
</dbReference>
<proteinExistence type="predicted"/>
<dbReference type="InterPro" id="IPR009324">
    <property type="entry name" value="DUF981"/>
</dbReference>
<evidence type="ECO:0000313" key="2">
    <source>
        <dbReference type="EMBL" id="AEA11755.1"/>
    </source>
</evidence>
<dbReference type="KEGG" id="tuz:TUZN_0257"/>
<organism evidence="2 3">
    <name type="scientific">Thermoproteus uzoniensis (strain 768-20)</name>
    <dbReference type="NCBI Taxonomy" id="999630"/>
    <lineage>
        <taxon>Archaea</taxon>
        <taxon>Thermoproteota</taxon>
        <taxon>Thermoprotei</taxon>
        <taxon>Thermoproteales</taxon>
        <taxon>Thermoproteaceae</taxon>
        <taxon>Thermoproteus</taxon>
    </lineage>
</organism>
<keyword evidence="1" id="KW-1133">Transmembrane helix</keyword>
<dbReference type="Proteomes" id="UP000008138">
    <property type="component" value="Chromosome"/>
</dbReference>
<protein>
    <recommendedName>
        <fullName evidence="4">DUF981 family protein</fullName>
    </recommendedName>
</protein>
<reference key="2">
    <citation type="submission" date="2011-03" db="EMBL/GenBank/DDBJ databases">
        <title>Complete genome sequence of the thermoacidophilic crenarchaeon Thermoproteus uzoniensis 768-20.</title>
        <authorList>
            <person name="Mardanov A.V."/>
            <person name="Gumerov V.M."/>
            <person name="Beletsky A.V."/>
            <person name="Prokofeva M.I."/>
            <person name="Bonch-Osmolovskaya E.A."/>
            <person name="Ravin N.V."/>
            <person name="Skryabin K.G."/>
        </authorList>
    </citation>
    <scope>NUCLEOTIDE SEQUENCE</scope>
    <source>
        <strain>768-20</strain>
    </source>
</reference>
<feature type="transmembrane region" description="Helical" evidence="1">
    <location>
        <begin position="167"/>
        <end position="192"/>
    </location>
</feature>
<feature type="transmembrane region" description="Helical" evidence="1">
    <location>
        <begin position="139"/>
        <end position="160"/>
    </location>
</feature>
<sequence>MDPLDLWLDVLGTTLLATAYWLYLNFASKASSAVKLAFNKAFGYFYIALGVYALASGLWATATWPFPSSYNLIFSDAWPIFGVALILLGLTSNRIGVEALGEDGLYYLRGALVGVAALSLAPFVYSFDIWKYGLTNEPPLAGLLFFAVGLAGLLSPLLTFKKAARGVAYLLMLLLVIGGLISLFIGVSAIFAHTAAWKAWAPWYGAH</sequence>
<keyword evidence="1" id="KW-0472">Membrane</keyword>
<dbReference type="HOGENOM" id="CLU_113596_0_0_2"/>
<feature type="transmembrane region" description="Helical" evidence="1">
    <location>
        <begin position="6"/>
        <end position="23"/>
    </location>
</feature>
<feature type="transmembrane region" description="Helical" evidence="1">
    <location>
        <begin position="104"/>
        <end position="127"/>
    </location>
</feature>
<keyword evidence="1" id="KW-0812">Transmembrane</keyword>
<evidence type="ECO:0000313" key="3">
    <source>
        <dbReference type="Proteomes" id="UP000008138"/>
    </source>
</evidence>
<name>F2L214_THEU7</name>
<dbReference type="AlphaFoldDB" id="F2L214"/>
<dbReference type="Pfam" id="PF06168">
    <property type="entry name" value="DUF981"/>
    <property type="match status" value="1"/>
</dbReference>
<evidence type="ECO:0008006" key="4">
    <source>
        <dbReference type="Google" id="ProtNLM"/>
    </source>
</evidence>
<keyword evidence="3" id="KW-1185">Reference proteome</keyword>
<accession>F2L214</accession>
<dbReference type="eggNOG" id="arCOG04349">
    <property type="taxonomic scope" value="Archaea"/>
</dbReference>
<reference evidence="2 3" key="1">
    <citation type="journal article" date="2011" name="J. Bacteriol.">
        <title>Complete genome sequence of the thermoacidophilic crenarchaeon Thermoproteus uzoniensis 768-20.</title>
        <authorList>
            <person name="Mardanov A.V."/>
            <person name="Gumerov V.M."/>
            <person name="Beletsky A.V."/>
            <person name="Prokofeva M.I."/>
            <person name="Bonch-Osmolovskaya E.A."/>
            <person name="Ravin N.V."/>
            <person name="Skryabin K.G."/>
        </authorList>
    </citation>
    <scope>NUCLEOTIDE SEQUENCE [LARGE SCALE GENOMIC DNA]</scope>
    <source>
        <strain evidence="2 3">768-20</strain>
    </source>
</reference>
<dbReference type="STRING" id="999630.TUZN_0257"/>
<feature type="transmembrane region" description="Helical" evidence="1">
    <location>
        <begin position="44"/>
        <end position="66"/>
    </location>
</feature>
<feature type="transmembrane region" description="Helical" evidence="1">
    <location>
        <begin position="72"/>
        <end position="92"/>
    </location>
</feature>